<proteinExistence type="predicted"/>
<organism evidence="1 2">
    <name type="scientific">Phytophthora lilii</name>
    <dbReference type="NCBI Taxonomy" id="2077276"/>
    <lineage>
        <taxon>Eukaryota</taxon>
        <taxon>Sar</taxon>
        <taxon>Stramenopiles</taxon>
        <taxon>Oomycota</taxon>
        <taxon>Peronosporomycetes</taxon>
        <taxon>Peronosporales</taxon>
        <taxon>Peronosporaceae</taxon>
        <taxon>Phytophthora</taxon>
    </lineage>
</organism>
<name>A0A9W6XSK4_9STRA</name>
<evidence type="ECO:0000313" key="2">
    <source>
        <dbReference type="Proteomes" id="UP001165083"/>
    </source>
</evidence>
<accession>A0A9W6XSK4</accession>
<sequence>MLEAQKRYYQKNREAKLAKQKEYNEKNTENISVNSGETYTGLLPNQTRECNQVIKPFNSTFNTPFLLDTAADMAYTDHDLTNDLKIKSVDKPQDIFAEPSNEFIDKALQKISKIPDYVPLNFDVYGRAPKGNFIY</sequence>
<comment type="caution">
    <text evidence="1">The sequence shown here is derived from an EMBL/GenBank/DDBJ whole genome shotgun (WGS) entry which is preliminary data.</text>
</comment>
<reference evidence="1" key="1">
    <citation type="submission" date="2023-04" db="EMBL/GenBank/DDBJ databases">
        <title>Phytophthora lilii NBRC 32176.</title>
        <authorList>
            <person name="Ichikawa N."/>
            <person name="Sato H."/>
            <person name="Tonouchi N."/>
        </authorList>
    </citation>
    <scope>NUCLEOTIDE SEQUENCE</scope>
    <source>
        <strain evidence="1">NBRC 32176</strain>
    </source>
</reference>
<keyword evidence="2" id="KW-1185">Reference proteome</keyword>
<dbReference type="AlphaFoldDB" id="A0A9W6XSK4"/>
<protein>
    <submittedName>
        <fullName evidence="1">Unnamed protein product</fullName>
    </submittedName>
</protein>
<evidence type="ECO:0000313" key="1">
    <source>
        <dbReference type="EMBL" id="GMF44243.1"/>
    </source>
</evidence>
<dbReference type="EMBL" id="BSXW01002899">
    <property type="protein sequence ID" value="GMF44243.1"/>
    <property type="molecule type" value="Genomic_DNA"/>
</dbReference>
<dbReference type="Proteomes" id="UP001165083">
    <property type="component" value="Unassembled WGS sequence"/>
</dbReference>
<gene>
    <name evidence="1" type="ORF">Plil01_001694300</name>
</gene>